<name>A0AAE4T3J5_9EURY</name>
<feature type="transmembrane region" description="Helical" evidence="1">
    <location>
        <begin position="7"/>
        <end position="25"/>
    </location>
</feature>
<accession>A0AAE4T3J5</accession>
<keyword evidence="3" id="KW-1185">Reference proteome</keyword>
<feature type="transmembrane region" description="Helical" evidence="1">
    <location>
        <begin position="69"/>
        <end position="86"/>
    </location>
</feature>
<reference evidence="2 3" key="1">
    <citation type="submission" date="2023-08" db="EMBL/GenBank/DDBJ databases">
        <title>Draft genome sequence of Thermococcus waiotapuensis WT1T, a thermophilic sulphur-dependent archaeon from order Thermococcales.</title>
        <authorList>
            <person name="Manners S.H."/>
            <person name="Carere C.R."/>
            <person name="Dhami M.K."/>
            <person name="Dobson R.C.J."/>
            <person name="Stott M.B."/>
        </authorList>
    </citation>
    <scope>NUCLEOTIDE SEQUENCE [LARGE SCALE GENOMIC DNA]</scope>
    <source>
        <strain evidence="2 3">WT1</strain>
    </source>
</reference>
<dbReference type="AlphaFoldDB" id="A0AAE4T3J5"/>
<feature type="transmembrane region" description="Helical" evidence="1">
    <location>
        <begin position="197"/>
        <end position="223"/>
    </location>
</feature>
<keyword evidence="1" id="KW-0472">Membrane</keyword>
<feature type="transmembrane region" description="Helical" evidence="1">
    <location>
        <begin position="230"/>
        <end position="250"/>
    </location>
</feature>
<evidence type="ECO:0000313" key="3">
    <source>
        <dbReference type="Proteomes" id="UP001245683"/>
    </source>
</evidence>
<protein>
    <submittedName>
        <fullName evidence="2">Uncharacterized protein</fullName>
    </submittedName>
</protein>
<dbReference type="EMBL" id="JAVDZE010000002">
    <property type="protein sequence ID" value="MDV3103868.1"/>
    <property type="molecule type" value="Genomic_DNA"/>
</dbReference>
<feature type="transmembrane region" description="Helical" evidence="1">
    <location>
        <begin position="116"/>
        <end position="136"/>
    </location>
</feature>
<feature type="transmembrane region" description="Helical" evidence="1">
    <location>
        <begin position="291"/>
        <end position="309"/>
    </location>
</feature>
<feature type="transmembrane region" description="Helical" evidence="1">
    <location>
        <begin position="45"/>
        <end position="62"/>
    </location>
</feature>
<organism evidence="2 3">
    <name type="scientific">Thermococcus waiotapuensis</name>
    <dbReference type="NCBI Taxonomy" id="90909"/>
    <lineage>
        <taxon>Archaea</taxon>
        <taxon>Methanobacteriati</taxon>
        <taxon>Methanobacteriota</taxon>
        <taxon>Thermococci</taxon>
        <taxon>Thermococcales</taxon>
        <taxon>Thermococcaceae</taxon>
        <taxon>Thermococcus</taxon>
    </lineage>
</organism>
<dbReference type="RefSeq" id="WP_315341332.1">
    <property type="nucleotide sequence ID" value="NZ_JAVDZE010000002.1"/>
</dbReference>
<gene>
    <name evidence="2" type="ORF">RBI02_04820</name>
</gene>
<comment type="caution">
    <text evidence="2">The sequence shown here is derived from an EMBL/GenBank/DDBJ whole genome shotgun (WGS) entry which is preliminary data.</text>
</comment>
<sequence length="349" mass="38778">MGQKGLVLMLALITFTVVLLSLNYANVPKGAALSDANVTFSHTNLILFGGIYIITAAAFTYHLGRMGEYADVLYVMTVSLLAMWALNSKTQPTWLQEELSNLIYRLGLHLNPSPEVVLYLYFYTILLLATATFYIAPRHSRELGFLIFGMTFSMPLFREFMNSTELVGIAAFSITLALSSSFFSYSGPLRAGLEGVLLAISTVIVFSVRPIAVLIPVALILTFPRKKRNFLYLALAPAGFLMVQKNGLWLRPKFVPVPLEDAIIQLLLPTLLFIYLFIGKSKAIKAGLRNTRGPTPFLLFLTAVYAIGFVYDRTIFPYLLLLISSVPTRIIYQVRTLEKGTTGARTGVY</sequence>
<evidence type="ECO:0000256" key="1">
    <source>
        <dbReference type="SAM" id="Phobius"/>
    </source>
</evidence>
<feature type="transmembrane region" description="Helical" evidence="1">
    <location>
        <begin position="166"/>
        <end position="185"/>
    </location>
</feature>
<feature type="transmembrane region" description="Helical" evidence="1">
    <location>
        <begin position="262"/>
        <end position="279"/>
    </location>
</feature>
<proteinExistence type="predicted"/>
<evidence type="ECO:0000313" key="2">
    <source>
        <dbReference type="EMBL" id="MDV3103868.1"/>
    </source>
</evidence>
<keyword evidence="1" id="KW-0812">Transmembrane</keyword>
<feature type="transmembrane region" description="Helical" evidence="1">
    <location>
        <begin position="315"/>
        <end position="332"/>
    </location>
</feature>
<keyword evidence="1" id="KW-1133">Transmembrane helix</keyword>
<dbReference type="Proteomes" id="UP001245683">
    <property type="component" value="Unassembled WGS sequence"/>
</dbReference>